<feature type="compositionally biased region" description="Polar residues" evidence="5">
    <location>
        <begin position="515"/>
        <end position="542"/>
    </location>
</feature>
<dbReference type="GO" id="GO:0010792">
    <property type="term" value="P:DNA double-strand break processing involved in repair via single-strand annealing"/>
    <property type="evidence" value="ECO:0007669"/>
    <property type="project" value="TreeGrafter"/>
</dbReference>
<comment type="subcellular location">
    <subcellularLocation>
        <location evidence="1">Nucleus</location>
    </subcellularLocation>
</comment>
<evidence type="ECO:0000313" key="8">
    <source>
        <dbReference type="Proteomes" id="UP000279259"/>
    </source>
</evidence>
<feature type="region of interest" description="Disordered" evidence="5">
    <location>
        <begin position="795"/>
        <end position="814"/>
    </location>
</feature>
<protein>
    <recommendedName>
        <fullName evidence="6">DNA endonuclease activator Ctp1 C-terminal domain-containing protein</fullName>
    </recommendedName>
</protein>
<accession>A0A427YLC9</accession>
<evidence type="ECO:0000256" key="5">
    <source>
        <dbReference type="SAM" id="MobiDB-lite"/>
    </source>
</evidence>
<feature type="domain" description="DNA endonuclease activator Ctp1 C-terminal" evidence="6">
    <location>
        <begin position="693"/>
        <end position="779"/>
    </location>
</feature>
<dbReference type="STRING" id="1890683.A0A427YLC9"/>
<keyword evidence="3" id="KW-0539">Nucleus</keyword>
<feature type="region of interest" description="Disordered" evidence="5">
    <location>
        <begin position="240"/>
        <end position="293"/>
    </location>
</feature>
<evidence type="ECO:0000256" key="2">
    <source>
        <dbReference type="ARBA" id="ARBA00022763"/>
    </source>
</evidence>
<dbReference type="Proteomes" id="UP000279259">
    <property type="component" value="Unassembled WGS sequence"/>
</dbReference>
<feature type="region of interest" description="Disordered" evidence="5">
    <location>
        <begin position="343"/>
        <end position="379"/>
    </location>
</feature>
<evidence type="ECO:0000259" key="6">
    <source>
        <dbReference type="Pfam" id="PF08573"/>
    </source>
</evidence>
<dbReference type="AlphaFoldDB" id="A0A427YLC9"/>
<keyword evidence="2" id="KW-0227">DNA damage</keyword>
<feature type="region of interest" description="Disordered" evidence="5">
    <location>
        <begin position="423"/>
        <end position="499"/>
    </location>
</feature>
<dbReference type="InterPro" id="IPR013882">
    <property type="entry name" value="Ctp1_C"/>
</dbReference>
<gene>
    <name evidence="7" type="ORF">EHS25_009275</name>
</gene>
<dbReference type="Gene3D" id="1.20.1170.10">
    <property type="match status" value="1"/>
</dbReference>
<feature type="compositionally biased region" description="Basic residues" evidence="5">
    <location>
        <begin position="244"/>
        <end position="253"/>
    </location>
</feature>
<evidence type="ECO:0000256" key="4">
    <source>
        <dbReference type="SAM" id="Coils"/>
    </source>
</evidence>
<evidence type="ECO:0000256" key="1">
    <source>
        <dbReference type="ARBA" id="ARBA00004123"/>
    </source>
</evidence>
<name>A0A427YLC9_9TREE</name>
<keyword evidence="8" id="KW-1185">Reference proteome</keyword>
<comment type="caution">
    <text evidence="7">The sequence shown here is derived from an EMBL/GenBank/DDBJ whole genome shotgun (WGS) entry which is preliminary data.</text>
</comment>
<reference evidence="7 8" key="1">
    <citation type="submission" date="2018-11" db="EMBL/GenBank/DDBJ databases">
        <title>Genome sequence of Saitozyma podzolica DSM 27192.</title>
        <authorList>
            <person name="Aliyu H."/>
            <person name="Gorte O."/>
            <person name="Ochsenreither K."/>
        </authorList>
    </citation>
    <scope>NUCLEOTIDE SEQUENCE [LARGE SCALE GENOMIC DNA]</scope>
    <source>
        <strain evidence="7 8">DSM 27192</strain>
    </source>
</reference>
<organism evidence="7 8">
    <name type="scientific">Saitozyma podzolica</name>
    <dbReference type="NCBI Taxonomy" id="1890683"/>
    <lineage>
        <taxon>Eukaryota</taxon>
        <taxon>Fungi</taxon>
        <taxon>Dikarya</taxon>
        <taxon>Basidiomycota</taxon>
        <taxon>Agaricomycotina</taxon>
        <taxon>Tremellomycetes</taxon>
        <taxon>Tremellales</taxon>
        <taxon>Trimorphomycetaceae</taxon>
        <taxon>Saitozyma</taxon>
    </lineage>
</organism>
<sequence length="814" mass="91154">MADQEEILSAGLQKHIDRFSDVQKALGDLGSEATRLKSQCDALKTQRLALTTEVTSQTSELSAIRSEVERLTRERDALQLEYKTENEINEWYLRRELSAAAGAASATPMTGSTGVPLGRGRRAAMWEGKFRDLTRKNVLEQRRWEGELEKEKAVAAGLRDRIGTLEERYRSVQAQLDSSEYQRGALFVELENTKDSARSEEMRLQGEWADMKQARDTAKSAKELLQRKLDEAVAAKDKVEAELHKRRSTHKSPPRAGALRPLSPNVTAPTTPSKIRHITSPHPASPSRLTTQDKYATTSPTTVLARKYVHLEERNASLRAEMDRLRKKHEEDHRHWKEYKRVEEARQERKKERRRVKKEKSATASLSGQTGGDRQVRPNFVLVEESEESGRKGEPQEPGLMSAVTHPRAQVSIPVQVQIPQALSTPTASQTAEGEGVEEEDVEYRSQDDRLSLSVRQTQPASHAPTVVPTPVPAPEAVGKSQTAPRHPGVGQDEASARRVMPPRRALHDGIYAAQTPQQGMASTVKTPAQASRTTAWLGSTSKVRDSIPQRNPDPFDEELESPFTRSRSSTSTGLLTRTPLVRDRGPADSLRRTALEKTVKPSTTITPVREVSPSVSTVAGSSKRKLANLEGLSPAEKAAQLKRLSKLPASEKREIYAQYKGKGRYLAPEEVKKQALDEYEIDPEQNEGASFAFHDVKRRKAERKHMHGGDCECCKDYYEAVGPLPRFNHGPRWNDASQNQDDAQAIKSHQNKVSRHRDTWTRPPTPPGYWAIGFPTTQDVEAQNRLADQMMAAKEARIRQEASSRDSKWRKKA</sequence>
<feature type="region of interest" description="Disordered" evidence="5">
    <location>
        <begin position="514"/>
        <end position="623"/>
    </location>
</feature>
<dbReference type="PANTHER" id="PTHR15107:SF0">
    <property type="entry name" value="DNA ENDONUCLEASE ACTIVATOR CTP1 C-TERMINAL DOMAIN-CONTAINING PROTEIN"/>
    <property type="match status" value="1"/>
</dbReference>
<feature type="compositionally biased region" description="Low complexity" evidence="5">
    <location>
        <begin position="562"/>
        <end position="580"/>
    </location>
</feature>
<feature type="compositionally biased region" description="Polar residues" evidence="5">
    <location>
        <begin position="423"/>
        <end position="432"/>
    </location>
</feature>
<proteinExistence type="predicted"/>
<dbReference type="OrthoDB" id="5801062at2759"/>
<dbReference type="EMBL" id="RSCD01000007">
    <property type="protein sequence ID" value="RSH91905.1"/>
    <property type="molecule type" value="Genomic_DNA"/>
</dbReference>
<evidence type="ECO:0000256" key="3">
    <source>
        <dbReference type="ARBA" id="ARBA00023242"/>
    </source>
</evidence>
<feature type="compositionally biased region" description="Basic and acidic residues" evidence="5">
    <location>
        <begin position="795"/>
        <end position="808"/>
    </location>
</feature>
<keyword evidence="4" id="KW-0175">Coiled coil</keyword>
<feature type="region of interest" description="Disordered" evidence="5">
    <location>
        <begin position="748"/>
        <end position="769"/>
    </location>
</feature>
<dbReference type="GO" id="GO:0003684">
    <property type="term" value="F:damaged DNA binding"/>
    <property type="evidence" value="ECO:0007669"/>
    <property type="project" value="TreeGrafter"/>
</dbReference>
<dbReference type="InterPro" id="IPR033316">
    <property type="entry name" value="RBBP8-like"/>
</dbReference>
<dbReference type="GO" id="GO:0005634">
    <property type="term" value="C:nucleus"/>
    <property type="evidence" value="ECO:0007669"/>
    <property type="project" value="UniProtKB-SubCell"/>
</dbReference>
<feature type="coiled-coil region" evidence="4">
    <location>
        <begin position="54"/>
        <end position="88"/>
    </location>
</feature>
<feature type="compositionally biased region" description="Polar residues" evidence="5">
    <location>
        <begin position="264"/>
        <end position="273"/>
    </location>
</feature>
<feature type="compositionally biased region" description="Basic and acidic residues" evidence="5">
    <location>
        <begin position="581"/>
        <end position="600"/>
    </location>
</feature>
<dbReference type="Pfam" id="PF08573">
    <property type="entry name" value="SAE2"/>
    <property type="match status" value="1"/>
</dbReference>
<evidence type="ECO:0000313" key="7">
    <source>
        <dbReference type="EMBL" id="RSH91905.1"/>
    </source>
</evidence>
<dbReference type="PANTHER" id="PTHR15107">
    <property type="entry name" value="RETINOBLASTOMA BINDING PROTEIN 8"/>
    <property type="match status" value="1"/>
</dbReference>